<gene>
    <name evidence="1" type="ORF">CesoFtcFv8_008421</name>
</gene>
<evidence type="ECO:0000313" key="1">
    <source>
        <dbReference type="EMBL" id="KAK5898885.1"/>
    </source>
</evidence>
<name>A0AAN8C7Z3_9TELE</name>
<keyword evidence="2" id="KW-1185">Reference proteome</keyword>
<organism evidence="1 2">
    <name type="scientific">Champsocephalus esox</name>
    <name type="common">pike icefish</name>
    <dbReference type="NCBI Taxonomy" id="159716"/>
    <lineage>
        <taxon>Eukaryota</taxon>
        <taxon>Metazoa</taxon>
        <taxon>Chordata</taxon>
        <taxon>Craniata</taxon>
        <taxon>Vertebrata</taxon>
        <taxon>Euteleostomi</taxon>
        <taxon>Actinopterygii</taxon>
        <taxon>Neopterygii</taxon>
        <taxon>Teleostei</taxon>
        <taxon>Neoteleostei</taxon>
        <taxon>Acanthomorphata</taxon>
        <taxon>Eupercaria</taxon>
        <taxon>Perciformes</taxon>
        <taxon>Notothenioidei</taxon>
        <taxon>Channichthyidae</taxon>
        <taxon>Champsocephalus</taxon>
    </lineage>
</organism>
<comment type="caution">
    <text evidence="1">The sequence shown here is derived from an EMBL/GenBank/DDBJ whole genome shotgun (WGS) entry which is preliminary data.</text>
</comment>
<dbReference type="AlphaFoldDB" id="A0AAN8C7Z3"/>
<accession>A0AAN8C7Z3</accession>
<evidence type="ECO:0000313" key="2">
    <source>
        <dbReference type="Proteomes" id="UP001335648"/>
    </source>
</evidence>
<reference evidence="1 2" key="1">
    <citation type="journal article" date="2023" name="Mol. Biol. Evol.">
        <title>Genomics of Secondarily Temperate Adaptation in the Only Non-Antarctic Icefish.</title>
        <authorList>
            <person name="Rivera-Colon A.G."/>
            <person name="Rayamajhi N."/>
            <person name="Minhas B.F."/>
            <person name="Madrigal G."/>
            <person name="Bilyk K.T."/>
            <person name="Yoon V."/>
            <person name="Hune M."/>
            <person name="Gregory S."/>
            <person name="Cheng C.H.C."/>
            <person name="Catchen J.M."/>
        </authorList>
    </citation>
    <scope>NUCLEOTIDE SEQUENCE [LARGE SCALE GENOMIC DNA]</scope>
    <source>
        <strain evidence="1">JC2023a</strain>
    </source>
</reference>
<proteinExistence type="predicted"/>
<dbReference type="EMBL" id="JAULUE010002052">
    <property type="protein sequence ID" value="KAK5898885.1"/>
    <property type="molecule type" value="Genomic_DNA"/>
</dbReference>
<sequence length="93" mass="10255">MIQNESHTTTASVRAACRHSGNKIGLPGQSHRPELNTKVHFPLKDILPPSAESLDTSALWEISSNAQLEDRKRHTEGKSKLLFELPADILGTK</sequence>
<protein>
    <submittedName>
        <fullName evidence="1">Uncharacterized protein</fullName>
    </submittedName>
</protein>
<dbReference type="Proteomes" id="UP001335648">
    <property type="component" value="Unassembled WGS sequence"/>
</dbReference>